<feature type="compositionally biased region" description="Low complexity" evidence="1">
    <location>
        <begin position="321"/>
        <end position="337"/>
    </location>
</feature>
<protein>
    <submittedName>
        <fullName evidence="2">Uncharacterized protein</fullName>
    </submittedName>
</protein>
<feature type="compositionally biased region" description="Low complexity" evidence="1">
    <location>
        <begin position="352"/>
        <end position="366"/>
    </location>
</feature>
<feature type="compositionally biased region" description="Polar residues" evidence="1">
    <location>
        <begin position="492"/>
        <end position="501"/>
    </location>
</feature>
<feature type="region of interest" description="Disordered" evidence="1">
    <location>
        <begin position="104"/>
        <end position="170"/>
    </location>
</feature>
<proteinExistence type="predicted"/>
<dbReference type="AlphaFoldDB" id="W7U2Y7"/>
<name>W7U2Y7_9STRA</name>
<keyword evidence="3" id="KW-1185">Reference proteome</keyword>
<feature type="region of interest" description="Disordered" evidence="1">
    <location>
        <begin position="192"/>
        <end position="255"/>
    </location>
</feature>
<sequence>MMAGPRSQSRGHGLAQADGLTSKGTLPSGITVQELKQITALRMAQLCQPPSLPHATHQTPRSTGLSQEDEPAPRAAPSLPGLSRTHPLVSQAATLSRASHSHTAVSLKGISTHDLVQQSPGGSMGGNEKALESREGLSTRSCPTGYGTPLGLRNESKRESENREKPVSSVSFGTDRACLDLSLGCRLDKKTAGCSTSTPWEAGASGSGQLSTSPSSLESDAQSLSSTNRGTSPGLASSRGGGNSSIPTSSLPHSLTVQELKELTRMRLAREAGIVTLPGTMEGGPDTRLSPEEGRCQYAPKHGQGPRTMRQSTHPHRCRGPSPSTSSTPASPMNSPMVSRPPSPQLYPMKGQSSESSTEETATQSSLPTSAVAPSPIPCGGAPLSSSCPASSPSFSFPGVPECANPPGTRDSVPNMGLRDQERRPELDSEGQGGEQSVGEAEWEGANGGLEKQEARVVASPGREVKSEGTKCRRPVATQREAWVVSDDAEAPTSSLPSHSPSYDPASRELPAFSFGAPSLSRGTLGLGASLGMRLMVPSPRTMAMGAHVRGSSDDLCMPSLRQRSISSTSSSAEMEDLPREVAEYVLLTPKSPGSPLMANALSFPGNSGQYGSAASAGASRPVLTLLPPHLQHPHQKRVAAVGEGVGGEVAGSEDKRDGKALDVQMRRIRSSERLLQLKEEVEEAMRRKAWGSGGKRLGPGWQGQTDQRHEALASGPGESREERVGNTVLIPGCGSEDGVNRALASKTPALTEGKRNIPSGLLHPSLPSKGFYSPATTGEADSSFDQMDMAFDGSVSGDIPFQSARQACRRNFCWQPPLQQPRHDTVYMDEFEQQLQPPLQTAQASK</sequence>
<feature type="region of interest" description="Disordered" evidence="1">
    <location>
        <begin position="50"/>
        <end position="84"/>
    </location>
</feature>
<dbReference type="Proteomes" id="UP000019335">
    <property type="component" value="Chromosome 1"/>
</dbReference>
<feature type="compositionally biased region" description="Polar residues" evidence="1">
    <location>
        <begin position="1"/>
        <end position="10"/>
    </location>
</feature>
<dbReference type="OrthoDB" id="10348310at2759"/>
<accession>W7U2Y7</accession>
<comment type="caution">
    <text evidence="2">The sequence shown here is derived from an EMBL/GenBank/DDBJ whole genome shotgun (WGS) entry which is preliminary data.</text>
</comment>
<feature type="region of interest" description="Disordered" evidence="1">
    <location>
        <begin position="486"/>
        <end position="505"/>
    </location>
</feature>
<feature type="region of interest" description="Disordered" evidence="1">
    <location>
        <begin position="691"/>
        <end position="723"/>
    </location>
</feature>
<organism evidence="2 3">
    <name type="scientific">Nannochloropsis gaditana</name>
    <dbReference type="NCBI Taxonomy" id="72520"/>
    <lineage>
        <taxon>Eukaryota</taxon>
        <taxon>Sar</taxon>
        <taxon>Stramenopiles</taxon>
        <taxon>Ochrophyta</taxon>
        <taxon>Eustigmatophyceae</taxon>
        <taxon>Eustigmatales</taxon>
        <taxon>Monodopsidaceae</taxon>
        <taxon>Nannochloropsis</taxon>
    </lineage>
</organism>
<dbReference type="EMBL" id="AZIL01000040">
    <property type="protein sequence ID" value="EWM30158.1"/>
    <property type="molecule type" value="Genomic_DNA"/>
</dbReference>
<feature type="compositionally biased region" description="Low complexity" evidence="1">
    <location>
        <begin position="382"/>
        <end position="398"/>
    </location>
</feature>
<feature type="compositionally biased region" description="Polar residues" evidence="1">
    <location>
        <begin position="56"/>
        <end position="66"/>
    </location>
</feature>
<evidence type="ECO:0000313" key="3">
    <source>
        <dbReference type="Proteomes" id="UP000019335"/>
    </source>
</evidence>
<feature type="compositionally biased region" description="Low complexity" evidence="1">
    <location>
        <begin position="207"/>
        <end position="226"/>
    </location>
</feature>
<evidence type="ECO:0000313" key="2">
    <source>
        <dbReference type="EMBL" id="EWM30158.1"/>
    </source>
</evidence>
<feature type="compositionally biased region" description="Basic and acidic residues" evidence="1">
    <location>
        <begin position="154"/>
        <end position="166"/>
    </location>
</feature>
<gene>
    <name evidence="2" type="ORF">Naga_100096g4</name>
</gene>
<evidence type="ECO:0000256" key="1">
    <source>
        <dbReference type="SAM" id="MobiDB-lite"/>
    </source>
</evidence>
<feature type="region of interest" description="Disordered" evidence="1">
    <location>
        <begin position="1"/>
        <end position="29"/>
    </location>
</feature>
<feature type="compositionally biased region" description="Gly residues" evidence="1">
    <location>
        <begin position="692"/>
        <end position="702"/>
    </location>
</feature>
<reference evidence="2 3" key="1">
    <citation type="journal article" date="2014" name="Mol. Plant">
        <title>Chromosome Scale Genome Assembly and Transcriptome Profiling of Nannochloropsis gaditana in Nitrogen Depletion.</title>
        <authorList>
            <person name="Corteggiani Carpinelli E."/>
            <person name="Telatin A."/>
            <person name="Vitulo N."/>
            <person name="Forcato C."/>
            <person name="D'Angelo M."/>
            <person name="Schiavon R."/>
            <person name="Vezzi A."/>
            <person name="Giacometti G.M."/>
            <person name="Morosinotto T."/>
            <person name="Valle G."/>
        </authorList>
    </citation>
    <scope>NUCLEOTIDE SEQUENCE [LARGE SCALE GENOMIC DNA]</scope>
    <source>
        <strain evidence="2 3">B-31</strain>
    </source>
</reference>
<feature type="region of interest" description="Disordered" evidence="1">
    <location>
        <begin position="274"/>
        <end position="473"/>
    </location>
</feature>
<feature type="compositionally biased region" description="Polar residues" evidence="1">
    <location>
        <begin position="244"/>
        <end position="255"/>
    </location>
</feature>